<evidence type="ECO:0000313" key="1">
    <source>
        <dbReference type="EMBL" id="APU01479.1"/>
    </source>
</evidence>
<sequence length="274" mass="32071">MFGYNYNSSMRRYSILLMELLSGVQVERERDGIKYYNKVPLTYASKERFVTKINSEFNNMRDGEIARGETILPRIGVHMVDMNYNGQMKTAMNVRNINKKCGKSYMIFNPVPYKFMYEVSIMTRYETDMLTIVEQILPYFQPNFVCKMTELYDKATPIDRDIQITFQSVAMEESVEGDRSERRRLEWTLIFELDGWLYANFADLKGEIRTTYLDFNGNMKQLPTDDSYFESADSQVVPVDVLKSDWDGSYIETMSHSIPIPVEPNPPEPRENNP</sequence>
<organism evidence="1 2">
    <name type="scientific">Aeromonas phage 65.2</name>
    <dbReference type="NCBI Taxonomy" id="1932896"/>
    <lineage>
        <taxon>Viruses</taxon>
        <taxon>Duplodnaviria</taxon>
        <taxon>Heunggongvirae</taxon>
        <taxon>Uroviricota</taxon>
        <taxon>Caudoviricetes</taxon>
        <taxon>Pantevenvirales</taxon>
        <taxon>Straboviridae</taxon>
        <taxon>Emmerichvirinae</taxon>
        <taxon>Ishigurovirus</taxon>
        <taxon>Ishigurovirus osborne</taxon>
    </lineage>
</organism>
<dbReference type="EMBL" id="KY290955">
    <property type="protein sequence ID" value="APU01479.1"/>
    <property type="molecule type" value="Genomic_DNA"/>
</dbReference>
<evidence type="ECO:0000313" key="2">
    <source>
        <dbReference type="Proteomes" id="UP000225215"/>
    </source>
</evidence>
<dbReference type="InterPro" id="IPR038553">
    <property type="entry name" value="T4-gp15_tss_sf"/>
</dbReference>
<protein>
    <submittedName>
        <fullName evidence="1">Proximal tail sheath stabilization protein</fullName>
    </submittedName>
</protein>
<proteinExistence type="predicted"/>
<dbReference type="Gene3D" id="3.30.2000.40">
    <property type="entry name" value="Myoviridae tail sheath stabiliser"/>
    <property type="match status" value="1"/>
</dbReference>
<dbReference type="Pfam" id="PF16724">
    <property type="entry name" value="T4-gp15_tss"/>
    <property type="match status" value="1"/>
</dbReference>
<dbReference type="InterPro" id="IPR031997">
    <property type="entry name" value="T4-gp15_tss"/>
</dbReference>
<name>A0A219YBW8_9CAUD</name>
<reference evidence="1 2" key="1">
    <citation type="journal article" date="2017" name="Sci. Rep.">
        <title>Characterization and diversity of phages infecting Aeromonas salmonicida subsp. salmonicida.</title>
        <authorList>
            <person name="Vincent A.T."/>
            <person name="Paquet V.E."/>
            <person name="Bernatchez A."/>
            <person name="Tremblay D.M."/>
            <person name="Moineau S."/>
            <person name="Charette S.J."/>
        </authorList>
    </citation>
    <scope>NUCLEOTIDE SEQUENCE [LARGE SCALE GENOMIC DNA]</scope>
</reference>
<accession>A0A219YBW8</accession>
<dbReference type="Proteomes" id="UP000225215">
    <property type="component" value="Segment"/>
</dbReference>